<name>A0A1H2X9Z6_9FLAO</name>
<protein>
    <recommendedName>
        <fullName evidence="3">Asparagine synthetase B</fullName>
    </recommendedName>
</protein>
<gene>
    <name evidence="1" type="ORF">SAMN05444411_102410</name>
</gene>
<dbReference type="STRING" id="762486.SAMN05444411_102410"/>
<sequence>MVFRFKNNINKNNKLSVLSVIWTVLLLFATQISLASFILIPMDDVTQTNHLKAYGITYWSLNKGNKAKWLLNYEGGSFLLEDNEATRNECKIRGVTFNVISDTEAAQILAEIASPSKNMEAVVLEKAPKIAVYSPKNKMPWDDAVTMVLTYAEIPFDVVYDTEVLEEKLLLYEWLHLHHEDFTGQYGKFYGSYRRAPWYIEQKKNAEKLATSLGYKKVSEEKLAVALKIRDFVIGGGFMFAMCSATESFDIALSAEGTDICETMFDGDPSELDYHNHIDFNKTFAFKNYTLVKNPEQYEFSSIDMSMKRKGIRRTADYFSLKEYSAKWDPIPTMLCQNHTMLVKGFMGQTTSFERESVKSNVLVMGEVESNKEARYIHGVKGKGMFTFYGGHDPEDYQHRVGDPKTELDLHPNSPGYRLILNNVLFPAAKKKKQKT</sequence>
<proteinExistence type="predicted"/>
<dbReference type="EMBL" id="FNNJ01000002">
    <property type="protein sequence ID" value="SDW89578.1"/>
    <property type="molecule type" value="Genomic_DNA"/>
</dbReference>
<reference evidence="1 2" key="1">
    <citation type="submission" date="2016-10" db="EMBL/GenBank/DDBJ databases">
        <authorList>
            <person name="de Groot N.N."/>
        </authorList>
    </citation>
    <scope>NUCLEOTIDE SEQUENCE [LARGE SCALE GENOMIC DNA]</scope>
    <source>
        <strain evidence="1 2">DSM 24956</strain>
    </source>
</reference>
<organism evidence="1 2">
    <name type="scientific">Lutibacter oricola</name>
    <dbReference type="NCBI Taxonomy" id="762486"/>
    <lineage>
        <taxon>Bacteria</taxon>
        <taxon>Pseudomonadati</taxon>
        <taxon>Bacteroidota</taxon>
        <taxon>Flavobacteriia</taxon>
        <taxon>Flavobacteriales</taxon>
        <taxon>Flavobacteriaceae</taxon>
        <taxon>Lutibacter</taxon>
    </lineage>
</organism>
<accession>A0A1H2X9Z6</accession>
<dbReference type="AlphaFoldDB" id="A0A1H2X9Z6"/>
<evidence type="ECO:0000313" key="2">
    <source>
        <dbReference type="Proteomes" id="UP000199595"/>
    </source>
</evidence>
<evidence type="ECO:0008006" key="3">
    <source>
        <dbReference type="Google" id="ProtNLM"/>
    </source>
</evidence>
<evidence type="ECO:0000313" key="1">
    <source>
        <dbReference type="EMBL" id="SDW89578.1"/>
    </source>
</evidence>
<keyword evidence="2" id="KW-1185">Reference proteome</keyword>
<dbReference type="Proteomes" id="UP000199595">
    <property type="component" value="Unassembled WGS sequence"/>
</dbReference>